<keyword evidence="5" id="KW-0479">Metal-binding</keyword>
<dbReference type="InterPro" id="IPR047845">
    <property type="entry name" value="RNF17-like_TUDOR_rpt1"/>
</dbReference>
<dbReference type="SUPFAM" id="SSF50199">
    <property type="entry name" value="Staphylococcal nuclease"/>
    <property type="match status" value="1"/>
</dbReference>
<evidence type="ECO:0000256" key="15">
    <source>
        <dbReference type="SAM" id="MobiDB-lite"/>
    </source>
</evidence>
<dbReference type="EMBL" id="JADDUC010000128">
    <property type="protein sequence ID" value="KAG0117771.1"/>
    <property type="molecule type" value="Genomic_DNA"/>
</dbReference>
<feature type="compositionally biased region" description="Basic and acidic residues" evidence="15">
    <location>
        <begin position="10"/>
        <end position="23"/>
    </location>
</feature>
<keyword evidence="6" id="KW-0677">Repeat</keyword>
<dbReference type="GO" id="GO:0008270">
    <property type="term" value="F:zinc ion binding"/>
    <property type="evidence" value="ECO:0007669"/>
    <property type="project" value="UniProtKB-KW"/>
</dbReference>
<gene>
    <name evidence="18" type="ORF">IHE44_0005509</name>
    <name evidence="17" type="ORF">IHE44_002178</name>
</gene>
<evidence type="ECO:0000256" key="12">
    <source>
        <dbReference type="ARBA" id="ARBA00057086"/>
    </source>
</evidence>
<keyword evidence="9" id="KW-0862">Zinc</keyword>
<keyword evidence="10" id="KW-0744">Spermatogenesis</keyword>
<dbReference type="OrthoDB" id="5800423at2759"/>
<comment type="function">
    <text evidence="12">Seems to be involved in regulation of transcriptional activity of MYC. In vitro, inhibits DNA-binding activity of Mad-MAX heterodimers. Can recruit Mad transcriptional repressors (MXD1, MXD3, MXD4 and MXI1) to the cytoplasm. May be involved in spermiogenesis.</text>
</comment>
<feature type="region of interest" description="Disordered" evidence="15">
    <location>
        <begin position="1"/>
        <end position="23"/>
    </location>
</feature>
<dbReference type="PANTHER" id="PTHR16442">
    <property type="entry name" value="RING FINGER PROTEIN 17"/>
    <property type="match status" value="1"/>
</dbReference>
<reference evidence="18 19" key="2">
    <citation type="journal article" date="2021" name="J. Hered.">
        <title>Feather Gene Expression Elucidates the Developmental Basis of Plumage Iridescence in African Starlings.</title>
        <authorList>
            <person name="Rubenstein D.R."/>
            <person name="Corvelo A."/>
            <person name="MacManes M.D."/>
            <person name="Maia R."/>
            <person name="Narzisi G."/>
            <person name="Rousaki A."/>
            <person name="Vandenabeele P."/>
            <person name="Shawkey M.D."/>
            <person name="Solomon J."/>
        </authorList>
    </citation>
    <scope>NUCLEOTIDE SEQUENCE [LARGE SCALE GENOMIC DNA]</scope>
    <source>
        <strain evidence="18">SS15</strain>
    </source>
</reference>
<name>A0A835NMG6_9PASS</name>
<dbReference type="SMART" id="SM00333">
    <property type="entry name" value="TUDOR"/>
    <property type="match status" value="4"/>
</dbReference>
<dbReference type="SUPFAM" id="SSF63748">
    <property type="entry name" value="Tudor/PWWP/MBT"/>
    <property type="match status" value="4"/>
</dbReference>
<dbReference type="Proteomes" id="UP000618051">
    <property type="component" value="Unassembled WGS sequence"/>
</dbReference>
<feature type="domain" description="Tudor" evidence="16">
    <location>
        <begin position="1354"/>
        <end position="1414"/>
    </location>
</feature>
<reference evidence="18" key="3">
    <citation type="submission" date="2022-01" db="EMBL/GenBank/DDBJ databases">
        <authorList>
            <person name="Rubenstein D.R."/>
        </authorList>
    </citation>
    <scope>NUCLEOTIDE SEQUENCE</scope>
    <source>
        <strain evidence="18">SS15</strain>
        <tissue evidence="18">Liver</tissue>
    </source>
</reference>
<evidence type="ECO:0000256" key="7">
    <source>
        <dbReference type="ARBA" id="ARBA00022771"/>
    </source>
</evidence>
<evidence type="ECO:0000256" key="2">
    <source>
        <dbReference type="ARBA" id="ARBA00004496"/>
    </source>
</evidence>
<feature type="region of interest" description="Disordered" evidence="15">
    <location>
        <begin position="1869"/>
        <end position="1889"/>
    </location>
</feature>
<evidence type="ECO:0000256" key="13">
    <source>
        <dbReference type="ARBA" id="ARBA00062119"/>
    </source>
</evidence>
<evidence type="ECO:0000313" key="19">
    <source>
        <dbReference type="Proteomes" id="UP000618051"/>
    </source>
</evidence>
<keyword evidence="4" id="KW-0963">Cytoplasm</keyword>
<evidence type="ECO:0000256" key="14">
    <source>
        <dbReference type="ARBA" id="ARBA00072636"/>
    </source>
</evidence>
<keyword evidence="7" id="KW-0863">Zinc-finger</keyword>
<organism evidence="17">
    <name type="scientific">Lamprotornis superbus</name>
    <dbReference type="NCBI Taxonomy" id="245042"/>
    <lineage>
        <taxon>Eukaryota</taxon>
        <taxon>Metazoa</taxon>
        <taxon>Chordata</taxon>
        <taxon>Craniata</taxon>
        <taxon>Vertebrata</taxon>
        <taxon>Euteleostomi</taxon>
        <taxon>Archelosauria</taxon>
        <taxon>Archosauria</taxon>
        <taxon>Dinosauria</taxon>
        <taxon>Saurischia</taxon>
        <taxon>Theropoda</taxon>
        <taxon>Coelurosauria</taxon>
        <taxon>Aves</taxon>
        <taxon>Neognathae</taxon>
        <taxon>Neoaves</taxon>
        <taxon>Telluraves</taxon>
        <taxon>Australaves</taxon>
        <taxon>Passeriformes</taxon>
        <taxon>Sturnidae</taxon>
        <taxon>Lamprotornis</taxon>
    </lineage>
</organism>
<sequence>MKGVRQSPKLLEEHFTEPHQRNSDLCRMSKAVSAEVLRSDEKDEDTDLFCFSSPENIMDFKLGLCGSSSERQARPFSHNTKEKNVQHPFSSNGGLSDGSTVAPSSDMENNTGQDIDEALGIAVSNLGHFRDASKVLEYLELKVKRKNDKVTEAADRTLDELITLLSRKRKLFSDLKESINNYSSSIAKAKEVIEEKKKHLIGAIRTAKELKFSHSLRNCCDLTQIIYDLKLPVEAELSRVKNLKEKILSRLFLNTFKIRSSLENLGEIKWGMTGKLNYVNLFPNKIFPEYSEDNGQDTFTLDDQEETPDVIIEEILEDDLEGKCLNISCFQCSIVECLTELVFVSHVINPCHFYIRKYSQKKEAFALQTKLEKFCCSKSSYLLPSDVLELGARTFIKSRETGMWCRGTITELIPVEESKYQRKKPCGPIRYKVCDVALLKVFLIDFGSSIVLISSGCDPTERPDPATLQTIETHDICLFVRKPDQHIEAELATIPPLAVRCSLKDVVPKNEDEGWGEEAKIKFLEMVNNKVVSMMVFREEDGVLIVDLRKPPFNEVSSLNYNFPVSWKIAPSHITVHQIFHKKEKRSLLWFVTLIVQRESVESLALPEKIQEIYKQENGKNLEIFCPVEGQACIAKQEDGNWYRAQIIGLPSCREVLVKYVDYGNTANLTHKDIRKVKQELLSFPEKAIRCRLACIEPFKGANEWNREAKERFEEMTEDKLMLCSVIEILDNNILSIELFNASADNGRKFSINCQLVEEDLASYVPGYTERTEVRPNEIWDDPLEEASKTSEALIPIDMEPMNEGDFRSLCNKELHGRISHVVSPSKIFVQLLSSERILKSLQEEMASFYKESQPQSVKWESEMHCAVYLQDVGQWQRGQISRVVSKTSAEVLLYDSGAEETVEVSCLRKLEESMKTIKALAIECSLTEIRPTGGSTQWTATVCECLSYYLTGAQVKIVIQVSHFFQENDAGCALPVKILCKDETGKMTDTSEYLIEQGLALRNRRTGKADGACLVSKEHPEVHFKQENTQLDGCTSKIACARNRTVPEENTTISESEQKSLKTHELLPHSGMDEVYKSPIVPEAKIFQAIVSCIGGDGTIYIIPKLFETALNKLMVEMQNTFKGLGLLIPYCWKKGEACVVRGSDTLWYRAKIVEVSGSTLQVQYIDHGYIESIPQCHLYPTTFYTRIPPFCIPCQLYKTLPIGNFWQQDAVDYLQELLKNEEVEIHVKELPDNPWGKLSISLYFGGISLSSFMAYQKYCVAEDCQDIQKLGMFEGDLSPSYLLQPLPVPGETFPVTVTHLVSPKEVYICLDSSGNLTKHSATERAASCDSESLNKALKWCNKIVKTLPHLTNFKKELPCLAEYVDGLWYRAKLLSVTQLVPVQILVQFVDYGTYLVAPTSRLRHIPCHLLKYPVQAVRVLLAGFRPASDDKNVERIPYSPEWSLKALWTMVDCVEGKRLSASILTVSPEVTISLYGDDKNLVHLKLIEMGLAELDQCWWFSVVAQANIHDNILSLGINSLVSMHLKACFSFTAIEGNKFFSMHKNEDLEQPAQQQPFDKFRKALAKIHAVFFKTLEHHPPKAQEKKNWLIRGQKLNIRQRHNAVPKQTKVAVGGTDVSHLCRQRNSDKAASDQPAFCFGFSEGNSFSIRFDTGGPSEPLSAAHSLDISSPFFEAIFLFIVLPGTVVSFLKEKSICKGVLVYFSAGTAFMEVAEYITPSVLLNGSFILKSVPEFEAFDSQRIDLLLLCLDRKAHTDLAFHRQTLLKDCSSKMRCILCCSAFVKNHCLVYGKKPEHELCLQRYSDIQTMAIEYNLEMRRNKIAVSVYLYHKTTAPQEKRNGTEWQDQSPSLHPYVGRVKGRQIKSGWTDTAKSRKYPSSALKASPSREVPSPRLEKGYRLQAFVFKYRSALYCNSVHHLNPLIDTTDNILKAGFQLLLEKVFQWYIAEVSESCQTLHTGSHHLQNSCLKDVALLQKKIKLLPLTVWQQEPGHPAVLRQTNPRANSSLPVYAM</sequence>
<evidence type="ECO:0000256" key="1">
    <source>
        <dbReference type="ARBA" id="ARBA00004123"/>
    </source>
</evidence>
<keyword evidence="3" id="KW-0217">Developmental protein</keyword>
<feature type="region of interest" description="Disordered" evidence="15">
    <location>
        <begin position="71"/>
        <end position="112"/>
    </location>
</feature>
<proteinExistence type="predicted"/>
<dbReference type="GO" id="GO:0005634">
    <property type="term" value="C:nucleus"/>
    <property type="evidence" value="ECO:0007669"/>
    <property type="project" value="UniProtKB-SubCell"/>
</dbReference>
<dbReference type="InterPro" id="IPR002999">
    <property type="entry name" value="Tudor"/>
</dbReference>
<dbReference type="CDD" id="cd20415">
    <property type="entry name" value="Tudor_TDRD4_rpt2"/>
    <property type="match status" value="1"/>
</dbReference>
<feature type="domain" description="Tudor" evidence="16">
    <location>
        <begin position="626"/>
        <end position="684"/>
    </location>
</feature>
<dbReference type="InterPro" id="IPR047847">
    <property type="entry name" value="RNF17-like_TUDOR_rpt2"/>
</dbReference>
<keyword evidence="8" id="KW-0221">Differentiation</keyword>
<evidence type="ECO:0000256" key="8">
    <source>
        <dbReference type="ARBA" id="ARBA00022782"/>
    </source>
</evidence>
<dbReference type="InterPro" id="IPR035437">
    <property type="entry name" value="SNase_OB-fold_sf"/>
</dbReference>
<dbReference type="Pfam" id="PF00567">
    <property type="entry name" value="TUDOR"/>
    <property type="match status" value="5"/>
</dbReference>
<dbReference type="FunFam" id="2.30.30.140:FF:000114">
    <property type="entry name" value="RING finger protein 17"/>
    <property type="match status" value="1"/>
</dbReference>
<accession>A0A835NMG6</accession>
<dbReference type="Gene3D" id="2.40.50.90">
    <property type="match status" value="4"/>
</dbReference>
<evidence type="ECO:0000256" key="6">
    <source>
        <dbReference type="ARBA" id="ARBA00022737"/>
    </source>
</evidence>
<dbReference type="PANTHER" id="PTHR16442:SF1">
    <property type="entry name" value="RING FINGER PROTEIN 17"/>
    <property type="match status" value="1"/>
</dbReference>
<dbReference type="GO" id="GO:0005737">
    <property type="term" value="C:cytoplasm"/>
    <property type="evidence" value="ECO:0007669"/>
    <property type="project" value="UniProtKB-SubCell"/>
</dbReference>
<evidence type="ECO:0000256" key="10">
    <source>
        <dbReference type="ARBA" id="ARBA00022871"/>
    </source>
</evidence>
<reference evidence="17" key="1">
    <citation type="submission" date="2020-10" db="EMBL/GenBank/DDBJ databases">
        <title>Feather gene expression reveals the developmental basis of iridescence in African starlings.</title>
        <authorList>
            <person name="Rubenstein D.R."/>
        </authorList>
    </citation>
    <scope>NUCLEOTIDE SEQUENCE</scope>
    <source>
        <strain evidence="17">SS15</strain>
        <tissue evidence="17">Liver</tissue>
    </source>
</reference>
<feature type="domain" description="Tudor" evidence="16">
    <location>
        <begin position="1133"/>
        <end position="1190"/>
    </location>
</feature>
<evidence type="ECO:0000256" key="3">
    <source>
        <dbReference type="ARBA" id="ARBA00022473"/>
    </source>
</evidence>
<feature type="compositionally biased region" description="Polar residues" evidence="15">
    <location>
        <begin position="87"/>
        <end position="112"/>
    </location>
</feature>
<keyword evidence="19" id="KW-1185">Reference proteome</keyword>
<evidence type="ECO:0000313" key="18">
    <source>
        <dbReference type="EMBL" id="KAI1241997.1"/>
    </source>
</evidence>
<dbReference type="GO" id="GO:0007283">
    <property type="term" value="P:spermatogenesis"/>
    <property type="evidence" value="ECO:0007669"/>
    <property type="project" value="UniProtKB-KW"/>
</dbReference>
<feature type="domain" description="Tudor" evidence="16">
    <location>
        <begin position="859"/>
        <end position="918"/>
    </location>
</feature>
<evidence type="ECO:0000259" key="16">
    <source>
        <dbReference type="PROSITE" id="PS50304"/>
    </source>
</evidence>
<evidence type="ECO:0000256" key="4">
    <source>
        <dbReference type="ARBA" id="ARBA00022490"/>
    </source>
</evidence>
<evidence type="ECO:0000256" key="11">
    <source>
        <dbReference type="ARBA" id="ARBA00023242"/>
    </source>
</evidence>
<comment type="subcellular location">
    <subcellularLocation>
        <location evidence="2">Cytoplasm</location>
    </subcellularLocation>
    <subcellularLocation>
        <location evidence="1">Nucleus</location>
    </subcellularLocation>
</comment>
<evidence type="ECO:0000256" key="5">
    <source>
        <dbReference type="ARBA" id="ARBA00022723"/>
    </source>
</evidence>
<dbReference type="Gene3D" id="2.30.30.140">
    <property type="match status" value="4"/>
</dbReference>
<evidence type="ECO:0000256" key="9">
    <source>
        <dbReference type="ARBA" id="ARBA00022833"/>
    </source>
</evidence>
<dbReference type="CDD" id="cd20414">
    <property type="entry name" value="Tudor_TDRD4_rpt1"/>
    <property type="match status" value="1"/>
</dbReference>
<comment type="subunit">
    <text evidence="13">Interacts with MXD1, MXD3, MXD4, MXI1 and PIWIL1. Self-associates.</text>
</comment>
<dbReference type="PROSITE" id="PS50304">
    <property type="entry name" value="TUDOR"/>
    <property type="match status" value="4"/>
</dbReference>
<dbReference type="EMBL" id="JADDUC020000002">
    <property type="protein sequence ID" value="KAI1241997.1"/>
    <property type="molecule type" value="Genomic_DNA"/>
</dbReference>
<comment type="caution">
    <text evidence="17">The sequence shown here is derived from an EMBL/GenBank/DDBJ whole genome shotgun (WGS) entry which is preliminary data.</text>
</comment>
<protein>
    <recommendedName>
        <fullName evidence="14">RING finger protein 17</fullName>
    </recommendedName>
</protein>
<dbReference type="GO" id="GO:0030154">
    <property type="term" value="P:cell differentiation"/>
    <property type="evidence" value="ECO:0007669"/>
    <property type="project" value="UniProtKB-KW"/>
</dbReference>
<evidence type="ECO:0000313" key="17">
    <source>
        <dbReference type="EMBL" id="KAG0117771.1"/>
    </source>
</evidence>
<keyword evidence="11" id="KW-0539">Nucleus</keyword>